<evidence type="ECO:0008006" key="6">
    <source>
        <dbReference type="Google" id="ProtNLM"/>
    </source>
</evidence>
<evidence type="ECO:0000256" key="2">
    <source>
        <dbReference type="SAM" id="MobiDB-lite"/>
    </source>
</evidence>
<comment type="caution">
    <text evidence="4">The sequence shown here is derived from an EMBL/GenBank/DDBJ whole genome shotgun (WGS) entry which is preliminary data.</text>
</comment>
<keyword evidence="1 3" id="KW-0472">Membrane</keyword>
<proteinExistence type="predicted"/>
<feature type="compositionally biased region" description="Basic residues" evidence="2">
    <location>
        <begin position="651"/>
        <end position="661"/>
    </location>
</feature>
<name>A0AA40BYB4_9PEZI</name>
<feature type="compositionally biased region" description="Low complexity" evidence="2">
    <location>
        <begin position="633"/>
        <end position="647"/>
    </location>
</feature>
<gene>
    <name evidence="4" type="ORF">B0T17DRAFT_536803</name>
</gene>
<dbReference type="GO" id="GO:0006506">
    <property type="term" value="P:GPI anchor biosynthetic process"/>
    <property type="evidence" value="ECO:0007669"/>
    <property type="project" value="InterPro"/>
</dbReference>
<feature type="transmembrane region" description="Helical" evidence="3">
    <location>
        <begin position="541"/>
        <end position="561"/>
    </location>
</feature>
<keyword evidence="5" id="KW-1185">Reference proteome</keyword>
<evidence type="ECO:0000313" key="5">
    <source>
        <dbReference type="Proteomes" id="UP001174934"/>
    </source>
</evidence>
<dbReference type="PANTHER" id="PTHR13315">
    <property type="entry name" value="METALLO PHOSPHOESTERASE RELATED"/>
    <property type="match status" value="1"/>
</dbReference>
<dbReference type="InterPro" id="IPR033308">
    <property type="entry name" value="PGAP5/Cdc1/Ted1"/>
</dbReference>
<feature type="transmembrane region" description="Helical" evidence="3">
    <location>
        <begin position="714"/>
        <end position="743"/>
    </location>
</feature>
<dbReference type="Proteomes" id="UP001174934">
    <property type="component" value="Unassembled WGS sequence"/>
</dbReference>
<feature type="compositionally biased region" description="Low complexity" evidence="2">
    <location>
        <begin position="1"/>
        <end position="24"/>
    </location>
</feature>
<dbReference type="AlphaFoldDB" id="A0AA40BYB4"/>
<dbReference type="GO" id="GO:0016020">
    <property type="term" value="C:membrane"/>
    <property type="evidence" value="ECO:0007669"/>
    <property type="project" value="GOC"/>
</dbReference>
<dbReference type="InterPro" id="IPR029052">
    <property type="entry name" value="Metallo-depent_PP-like"/>
</dbReference>
<dbReference type="PANTHER" id="PTHR13315:SF4">
    <property type="entry name" value="METALLOPHOSPHOESTERASE, ISOFORM E"/>
    <property type="match status" value="1"/>
</dbReference>
<keyword evidence="3" id="KW-1133">Transmembrane helix</keyword>
<dbReference type="EMBL" id="JAULSR010000005">
    <property type="protein sequence ID" value="KAK0618065.1"/>
    <property type="molecule type" value="Genomic_DNA"/>
</dbReference>
<evidence type="ECO:0000256" key="3">
    <source>
        <dbReference type="SAM" id="Phobius"/>
    </source>
</evidence>
<accession>A0AA40BYB4</accession>
<dbReference type="GO" id="GO:0005783">
    <property type="term" value="C:endoplasmic reticulum"/>
    <property type="evidence" value="ECO:0007669"/>
    <property type="project" value="TreeGrafter"/>
</dbReference>
<organism evidence="4 5">
    <name type="scientific">Bombardia bombarda</name>
    <dbReference type="NCBI Taxonomy" id="252184"/>
    <lineage>
        <taxon>Eukaryota</taxon>
        <taxon>Fungi</taxon>
        <taxon>Dikarya</taxon>
        <taxon>Ascomycota</taxon>
        <taxon>Pezizomycotina</taxon>
        <taxon>Sordariomycetes</taxon>
        <taxon>Sordariomycetidae</taxon>
        <taxon>Sordariales</taxon>
        <taxon>Lasiosphaeriaceae</taxon>
        <taxon>Bombardia</taxon>
    </lineage>
</organism>
<keyword evidence="3" id="KW-0812">Transmembrane</keyword>
<reference evidence="4" key="1">
    <citation type="submission" date="2023-06" db="EMBL/GenBank/DDBJ databases">
        <title>Genome-scale phylogeny and comparative genomics of the fungal order Sordariales.</title>
        <authorList>
            <consortium name="Lawrence Berkeley National Laboratory"/>
            <person name="Hensen N."/>
            <person name="Bonometti L."/>
            <person name="Westerberg I."/>
            <person name="Brannstrom I.O."/>
            <person name="Guillou S."/>
            <person name="Cros-Aarteil S."/>
            <person name="Calhoun S."/>
            <person name="Haridas S."/>
            <person name="Kuo A."/>
            <person name="Mondo S."/>
            <person name="Pangilinan J."/>
            <person name="Riley R."/>
            <person name="LaButti K."/>
            <person name="Andreopoulos B."/>
            <person name="Lipzen A."/>
            <person name="Chen C."/>
            <person name="Yanf M."/>
            <person name="Daum C."/>
            <person name="Ng V."/>
            <person name="Clum A."/>
            <person name="Steindorff A."/>
            <person name="Ohm R."/>
            <person name="Martin F."/>
            <person name="Silar P."/>
            <person name="Natvig D."/>
            <person name="Lalanne C."/>
            <person name="Gautier V."/>
            <person name="Ament-velasquez S.L."/>
            <person name="Kruys A."/>
            <person name="Hutchinson M.I."/>
            <person name="Powell A.J."/>
            <person name="Barry K."/>
            <person name="Miller A.N."/>
            <person name="Grigoriev I.V."/>
            <person name="Debuchy R."/>
            <person name="Gladieux P."/>
            <person name="Thoren M.H."/>
            <person name="Johannesson H."/>
        </authorList>
    </citation>
    <scope>NUCLEOTIDE SEQUENCE</scope>
    <source>
        <strain evidence="4">SMH3391-2</strain>
    </source>
</reference>
<feature type="compositionally biased region" description="Gly residues" evidence="2">
    <location>
        <begin position="664"/>
        <end position="687"/>
    </location>
</feature>
<evidence type="ECO:0000256" key="1">
    <source>
        <dbReference type="ARBA" id="ARBA00023136"/>
    </source>
</evidence>
<sequence length="747" mass="83397">MAPPYSNNGNSYGSSYSSRPYNNGHQHRQPFGSDSGSTSLFEDMRAIIANASRLSWRFWNERGRRMLLDALLSSARRLRRNLTVRRIFSFPHLLVAIWVVLLLWGERWVFHSEIEDCHWDKWENWPPGADPHHLIFVADPQLIDPHSYPGRPWPLNPLTYLITDNFMRRSYAELQGQFSPDTVFFLGDLFDGGREWKTAHGSFKDPEWGPHPEDEQKHLKRWNRKYGEAYWLREYARFGDIFLGPWVKAGALPDAGQKRRKLIATLPGNHDLGFGAEVKIPVRNRFEAYFGEGNRVDVVGNHTFVSVDTVSMSAASSEVAGRHNVENIFKPTEHFLNDAKWAKQRAVEKELRFLRGETLEPRYNHKIEDLEKADFKDRPSSGDGAPELPTILLTHVPLHRPKGTPCGPLREHWPPTKPPAGQTEPVFPDHRNAITVARGYQYQNVLGEEDSEKLVEKVGNVVHAFSGDDHDYCELTHSPKQGSVPEITVKSFSMAMGVPTPGFQMVSLYNPVDADGKPLGEAGKPTLQTHLCLLPAPLAIYFKYIYFGLSCVAVLALRAFLVPALRLSRFALDPEPAGTAGNSPVLPIFKAKMDDYDSEYGSPATGFSASRYRESGSGSHTRDRSGSFTPGVAKAQAARGASPSAAGEGKKAHKHHHHHQKNSGVGGGKWGWAAAAGGGGGHRGGGPKIEILGENEDFNYGGKWKAASRTKPRAVATVSVVVTEFWTTLWRVVWMAVGFYGWLNWRG</sequence>
<feature type="region of interest" description="Disordered" evidence="2">
    <location>
        <begin position="1"/>
        <end position="33"/>
    </location>
</feature>
<feature type="transmembrane region" description="Helical" evidence="3">
    <location>
        <begin position="87"/>
        <end position="105"/>
    </location>
</feature>
<feature type="region of interest" description="Disordered" evidence="2">
    <location>
        <begin position="607"/>
        <end position="687"/>
    </location>
</feature>
<dbReference type="SUPFAM" id="SSF56300">
    <property type="entry name" value="Metallo-dependent phosphatases"/>
    <property type="match status" value="1"/>
</dbReference>
<evidence type="ECO:0000313" key="4">
    <source>
        <dbReference type="EMBL" id="KAK0618065.1"/>
    </source>
</evidence>
<protein>
    <recommendedName>
        <fullName evidence="6">Calcineurin-like phosphoesterase domain-containing protein</fullName>
    </recommendedName>
</protein>